<feature type="binding site" evidence="5">
    <location>
        <position position="86"/>
    </location>
    <ligand>
        <name>FMN</name>
        <dbReference type="ChEBI" id="CHEBI:58210"/>
    </ligand>
</feature>
<feature type="binding site" evidence="5">
    <location>
        <begin position="79"/>
        <end position="80"/>
    </location>
    <ligand>
        <name>FMN</name>
        <dbReference type="ChEBI" id="CHEBI:58210"/>
    </ligand>
</feature>
<dbReference type="NCBIfam" id="TIGR00558">
    <property type="entry name" value="pdxH"/>
    <property type="match status" value="1"/>
</dbReference>
<feature type="binding site" evidence="5">
    <location>
        <begin position="195"/>
        <end position="197"/>
    </location>
    <ligand>
        <name>substrate</name>
    </ligand>
</feature>
<dbReference type="Proteomes" id="UP001597374">
    <property type="component" value="Unassembled WGS sequence"/>
</dbReference>
<evidence type="ECO:0000256" key="3">
    <source>
        <dbReference type="ARBA" id="ARBA00022643"/>
    </source>
</evidence>
<proteinExistence type="inferred from homology"/>
<feature type="binding site" evidence="5">
    <location>
        <position position="108"/>
    </location>
    <ligand>
        <name>FMN</name>
        <dbReference type="ChEBI" id="CHEBI:58210"/>
    </ligand>
</feature>
<sequence length="218" mass="25072">MALTHNIADIRKNYSRQALSEDAVLPDPVHQFKVWLTEAIQSEVLEPTALTLSTVNAAGRPSARVVLLKDVSENGFTFFTNYESRKGQELAQHPYAAMTFFWPELERQVRVEGHVVQVPAQVSDDYFHSRPKASQVGAWASPQSREIESRDVLEKAERNYTEEFASMHEIPRPKHWGGFVLQPDRIEFWQGRPSRLHDRILYELAPEGQSWHLKRLAP</sequence>
<keyword evidence="3 5" id="KW-0288">FMN</keyword>
<evidence type="ECO:0000256" key="1">
    <source>
        <dbReference type="ARBA" id="ARBA00007301"/>
    </source>
</evidence>
<gene>
    <name evidence="5 8" type="primary">pdxH</name>
    <name evidence="8" type="ORF">ACFSKP_01125</name>
</gene>
<comment type="similarity">
    <text evidence="1 5">Belongs to the pyridoxamine 5'-phosphate oxidase family.</text>
</comment>
<feature type="binding site" evidence="5">
    <location>
        <begin position="143"/>
        <end position="144"/>
    </location>
    <ligand>
        <name>FMN</name>
        <dbReference type="ChEBI" id="CHEBI:58210"/>
    </ligand>
</feature>
<protein>
    <recommendedName>
        <fullName evidence="5">Pyridoxine/pyridoxamine 5'-phosphate oxidase</fullName>
        <ecNumber evidence="5">1.4.3.5</ecNumber>
    </recommendedName>
    <alternativeName>
        <fullName evidence="5">PNP/PMP oxidase</fullName>
        <shortName evidence="5">PNPOx</shortName>
    </alternativeName>
    <alternativeName>
        <fullName evidence="5">Pyridoxal 5'-phosphate synthase</fullName>
    </alternativeName>
</protein>
<evidence type="ECO:0000256" key="5">
    <source>
        <dbReference type="HAMAP-Rule" id="MF_01629"/>
    </source>
</evidence>
<name>A0ABW5CR56_9BACT</name>
<dbReference type="EMBL" id="JBHUIM010000001">
    <property type="protein sequence ID" value="MFD2244836.1"/>
    <property type="molecule type" value="Genomic_DNA"/>
</dbReference>
<feature type="binding site" evidence="5">
    <location>
        <position position="85"/>
    </location>
    <ligand>
        <name>FMN</name>
        <dbReference type="ChEBI" id="CHEBI:58210"/>
    </ligand>
</feature>
<feature type="binding site" evidence="5">
    <location>
        <position position="134"/>
    </location>
    <ligand>
        <name>substrate</name>
    </ligand>
</feature>
<comment type="caution">
    <text evidence="8">The sequence shown here is derived from an EMBL/GenBank/DDBJ whole genome shotgun (WGS) entry which is preliminary data.</text>
</comment>
<keyword evidence="4 5" id="KW-0560">Oxidoreductase</keyword>
<dbReference type="PIRSF" id="PIRSF000190">
    <property type="entry name" value="Pyd_amn-ph_oxd"/>
    <property type="match status" value="1"/>
</dbReference>
<dbReference type="PANTHER" id="PTHR10851:SF0">
    <property type="entry name" value="PYRIDOXINE-5'-PHOSPHATE OXIDASE"/>
    <property type="match status" value="1"/>
</dbReference>
<dbReference type="NCBIfam" id="NF004231">
    <property type="entry name" value="PRK05679.1"/>
    <property type="match status" value="1"/>
</dbReference>
<keyword evidence="9" id="KW-1185">Reference proteome</keyword>
<dbReference type="PROSITE" id="PS01064">
    <property type="entry name" value="PYRIDOX_OXIDASE"/>
    <property type="match status" value="1"/>
</dbReference>
<feature type="binding site" evidence="5">
    <location>
        <position position="130"/>
    </location>
    <ligand>
        <name>substrate</name>
    </ligand>
</feature>
<evidence type="ECO:0000256" key="2">
    <source>
        <dbReference type="ARBA" id="ARBA00022630"/>
    </source>
</evidence>
<comment type="pathway">
    <text evidence="5">Cofactor metabolism; pyridoxal 5'-phosphate salvage; pyridoxal 5'-phosphate from pyridoxine 5'-phosphate: step 1/1.</text>
</comment>
<accession>A0ABW5CR56</accession>
<comment type="pathway">
    <text evidence="5">Cofactor metabolism; pyridoxal 5'-phosphate salvage; pyridoxal 5'-phosphate from pyridoxamine 5'-phosphate: step 1/1.</text>
</comment>
<comment type="subunit">
    <text evidence="5">Homodimer.</text>
</comment>
<comment type="function">
    <text evidence="5">Catalyzes the oxidation of either pyridoxine 5'-phosphate (PNP) or pyridoxamine 5'-phosphate (PMP) into pyridoxal 5'-phosphate (PLP).</text>
</comment>
<evidence type="ECO:0000313" key="8">
    <source>
        <dbReference type="EMBL" id="MFD2244836.1"/>
    </source>
</evidence>
<dbReference type="HAMAP" id="MF_01629">
    <property type="entry name" value="PdxH"/>
    <property type="match status" value="1"/>
</dbReference>
<comment type="catalytic activity">
    <reaction evidence="5">
        <text>pyridoxine 5'-phosphate + O2 = pyridoxal 5'-phosphate + H2O2</text>
        <dbReference type="Rhea" id="RHEA:15149"/>
        <dbReference type="ChEBI" id="CHEBI:15379"/>
        <dbReference type="ChEBI" id="CHEBI:16240"/>
        <dbReference type="ChEBI" id="CHEBI:58589"/>
        <dbReference type="ChEBI" id="CHEBI:597326"/>
        <dbReference type="EC" id="1.4.3.5"/>
    </reaction>
</comment>
<evidence type="ECO:0000259" key="6">
    <source>
        <dbReference type="Pfam" id="PF01243"/>
    </source>
</evidence>
<feature type="binding site" evidence="5">
    <location>
        <begin position="64"/>
        <end position="69"/>
    </location>
    <ligand>
        <name>FMN</name>
        <dbReference type="ChEBI" id="CHEBI:58210"/>
    </ligand>
</feature>
<reference evidence="9" key="1">
    <citation type="journal article" date="2019" name="Int. J. Syst. Evol. Microbiol.">
        <title>The Global Catalogue of Microorganisms (GCM) 10K type strain sequencing project: providing services to taxonomists for standard genome sequencing and annotation.</title>
        <authorList>
            <consortium name="The Broad Institute Genomics Platform"/>
            <consortium name="The Broad Institute Genome Sequencing Center for Infectious Disease"/>
            <person name="Wu L."/>
            <person name="Ma J."/>
        </authorList>
    </citation>
    <scope>NUCLEOTIDE SEQUENCE [LARGE SCALE GENOMIC DNA]</scope>
    <source>
        <strain evidence="9">CGMCC 4.1782</strain>
    </source>
</reference>
<dbReference type="InterPro" id="IPR000659">
    <property type="entry name" value="Pyridox_Oxase"/>
</dbReference>
<keyword evidence="5" id="KW-0664">Pyridoxine biosynthesis</keyword>
<feature type="domain" description="Pyridoxamine 5'-phosphate oxidase N-terminal" evidence="6">
    <location>
        <begin position="36"/>
        <end position="155"/>
    </location>
</feature>
<dbReference type="RefSeq" id="WP_250429788.1">
    <property type="nucleotide sequence ID" value="NZ_JALPRR010000002.1"/>
</dbReference>
<evidence type="ECO:0000256" key="4">
    <source>
        <dbReference type="ARBA" id="ARBA00023002"/>
    </source>
</evidence>
<evidence type="ECO:0000259" key="7">
    <source>
        <dbReference type="Pfam" id="PF10590"/>
    </source>
</evidence>
<dbReference type="InterPro" id="IPR019576">
    <property type="entry name" value="Pyridoxamine_oxidase_dimer_C"/>
</dbReference>
<dbReference type="InterPro" id="IPR019740">
    <property type="entry name" value="Pyridox_Oxase_CS"/>
</dbReference>
<dbReference type="Gene3D" id="2.30.110.10">
    <property type="entry name" value="Electron Transport, Fmn-binding Protein, Chain A"/>
    <property type="match status" value="1"/>
</dbReference>
<dbReference type="Pfam" id="PF01243">
    <property type="entry name" value="PNPOx_N"/>
    <property type="match status" value="1"/>
</dbReference>
<organism evidence="8 9">
    <name type="scientific">Pontibacter ruber</name>
    <dbReference type="NCBI Taxonomy" id="1343895"/>
    <lineage>
        <taxon>Bacteria</taxon>
        <taxon>Pseudomonadati</taxon>
        <taxon>Bacteroidota</taxon>
        <taxon>Cytophagia</taxon>
        <taxon>Cytophagales</taxon>
        <taxon>Hymenobacteraceae</taxon>
        <taxon>Pontibacter</taxon>
    </lineage>
</organism>
<dbReference type="PANTHER" id="PTHR10851">
    <property type="entry name" value="PYRIDOXINE-5-PHOSPHATE OXIDASE"/>
    <property type="match status" value="1"/>
</dbReference>
<dbReference type="InterPro" id="IPR011576">
    <property type="entry name" value="Pyridox_Oxase_N"/>
</dbReference>
<dbReference type="EC" id="1.4.3.5" evidence="5"/>
<evidence type="ECO:0000313" key="9">
    <source>
        <dbReference type="Proteomes" id="UP001597374"/>
    </source>
</evidence>
<comment type="catalytic activity">
    <reaction evidence="5">
        <text>pyridoxamine 5'-phosphate + O2 + H2O = pyridoxal 5'-phosphate + H2O2 + NH4(+)</text>
        <dbReference type="Rhea" id="RHEA:15817"/>
        <dbReference type="ChEBI" id="CHEBI:15377"/>
        <dbReference type="ChEBI" id="CHEBI:15379"/>
        <dbReference type="ChEBI" id="CHEBI:16240"/>
        <dbReference type="ChEBI" id="CHEBI:28938"/>
        <dbReference type="ChEBI" id="CHEBI:58451"/>
        <dbReference type="ChEBI" id="CHEBI:597326"/>
        <dbReference type="EC" id="1.4.3.5"/>
    </reaction>
</comment>
<dbReference type="SUPFAM" id="SSF50475">
    <property type="entry name" value="FMN-binding split barrel"/>
    <property type="match status" value="1"/>
</dbReference>
<feature type="domain" description="Pyridoxine 5'-phosphate oxidase dimerisation C-terminal" evidence="7">
    <location>
        <begin position="176"/>
        <end position="218"/>
    </location>
</feature>
<dbReference type="Pfam" id="PF10590">
    <property type="entry name" value="PNP_phzG_C"/>
    <property type="match status" value="1"/>
</dbReference>
<dbReference type="InterPro" id="IPR012349">
    <property type="entry name" value="Split_barrel_FMN-bd"/>
</dbReference>
<feature type="binding site" evidence="5">
    <location>
        <position position="199"/>
    </location>
    <ligand>
        <name>FMN</name>
        <dbReference type="ChEBI" id="CHEBI:58210"/>
    </ligand>
</feature>
<feature type="binding site" evidence="5">
    <location>
        <position position="69"/>
    </location>
    <ligand>
        <name>substrate</name>
    </ligand>
</feature>
<comment type="cofactor">
    <cofactor evidence="5">
        <name>FMN</name>
        <dbReference type="ChEBI" id="CHEBI:58210"/>
    </cofactor>
    <text evidence="5">Binds 1 FMN per subunit.</text>
</comment>
<feature type="binding site" evidence="5">
    <location>
        <position position="126"/>
    </location>
    <ligand>
        <name>substrate</name>
    </ligand>
</feature>
<keyword evidence="2 5" id="KW-0285">Flavoprotein</keyword>
<dbReference type="GO" id="GO:0004733">
    <property type="term" value="F:pyridoxamine phosphate oxidase activity"/>
    <property type="evidence" value="ECO:0007669"/>
    <property type="project" value="UniProtKB-EC"/>
</dbReference>
<feature type="binding site" evidence="5">
    <location>
        <position position="189"/>
    </location>
    <ligand>
        <name>FMN</name>
        <dbReference type="ChEBI" id="CHEBI:58210"/>
    </ligand>
</feature>